<feature type="region of interest" description="Disordered" evidence="1">
    <location>
        <begin position="1"/>
        <end position="38"/>
    </location>
</feature>
<proteinExistence type="predicted"/>
<name>A0A5B7JKV1_PORTR</name>
<dbReference type="EMBL" id="VSRR010092947">
    <property type="protein sequence ID" value="MPC92904.1"/>
    <property type="molecule type" value="Genomic_DNA"/>
</dbReference>
<reference evidence="2 3" key="1">
    <citation type="submission" date="2019-05" db="EMBL/GenBank/DDBJ databases">
        <title>Another draft genome of Portunus trituberculatus and its Hox gene families provides insights of decapod evolution.</title>
        <authorList>
            <person name="Jeong J.-H."/>
            <person name="Song I."/>
            <person name="Kim S."/>
            <person name="Choi T."/>
            <person name="Kim D."/>
            <person name="Ryu S."/>
            <person name="Kim W."/>
        </authorList>
    </citation>
    <scope>NUCLEOTIDE SEQUENCE [LARGE SCALE GENOMIC DNA]</scope>
    <source>
        <tissue evidence="2">Muscle</tissue>
    </source>
</reference>
<accession>A0A5B7JKV1</accession>
<comment type="caution">
    <text evidence="2">The sequence shown here is derived from an EMBL/GenBank/DDBJ whole genome shotgun (WGS) entry which is preliminary data.</text>
</comment>
<evidence type="ECO:0000313" key="2">
    <source>
        <dbReference type="EMBL" id="MPC92904.1"/>
    </source>
</evidence>
<sequence length="38" mass="4342">MTHTLHSNPHTLEPGVREKWQPSSLPVTSDPRWSHVPV</sequence>
<protein>
    <submittedName>
        <fullName evidence="2">Uncharacterized protein</fullName>
    </submittedName>
</protein>
<organism evidence="2 3">
    <name type="scientific">Portunus trituberculatus</name>
    <name type="common">Swimming crab</name>
    <name type="synonym">Neptunus trituberculatus</name>
    <dbReference type="NCBI Taxonomy" id="210409"/>
    <lineage>
        <taxon>Eukaryota</taxon>
        <taxon>Metazoa</taxon>
        <taxon>Ecdysozoa</taxon>
        <taxon>Arthropoda</taxon>
        <taxon>Crustacea</taxon>
        <taxon>Multicrustacea</taxon>
        <taxon>Malacostraca</taxon>
        <taxon>Eumalacostraca</taxon>
        <taxon>Eucarida</taxon>
        <taxon>Decapoda</taxon>
        <taxon>Pleocyemata</taxon>
        <taxon>Brachyura</taxon>
        <taxon>Eubrachyura</taxon>
        <taxon>Portunoidea</taxon>
        <taxon>Portunidae</taxon>
        <taxon>Portuninae</taxon>
        <taxon>Portunus</taxon>
    </lineage>
</organism>
<gene>
    <name evidence="2" type="ORF">E2C01_088017</name>
</gene>
<keyword evidence="3" id="KW-1185">Reference proteome</keyword>
<evidence type="ECO:0000313" key="3">
    <source>
        <dbReference type="Proteomes" id="UP000324222"/>
    </source>
</evidence>
<evidence type="ECO:0000256" key="1">
    <source>
        <dbReference type="SAM" id="MobiDB-lite"/>
    </source>
</evidence>
<dbReference type="AlphaFoldDB" id="A0A5B7JKV1"/>
<dbReference type="Proteomes" id="UP000324222">
    <property type="component" value="Unassembled WGS sequence"/>
</dbReference>
<feature type="compositionally biased region" description="Polar residues" evidence="1">
    <location>
        <begin position="1"/>
        <end position="10"/>
    </location>
</feature>